<comment type="catalytic activity">
    <reaction evidence="7 8">
        <text>(2S,6S)-2,6-diaminopimelate = meso-2,6-diaminopimelate</text>
        <dbReference type="Rhea" id="RHEA:15393"/>
        <dbReference type="ChEBI" id="CHEBI:57609"/>
        <dbReference type="ChEBI" id="CHEBI:57791"/>
        <dbReference type="EC" id="5.1.1.7"/>
    </reaction>
</comment>
<reference evidence="10" key="1">
    <citation type="submission" date="2021-02" db="EMBL/GenBank/DDBJ databases">
        <title>Natronoglycomyces albus gen. nov., sp. nov, a haloalkaliphilic actinobacterium from a soda solonchak soil.</title>
        <authorList>
            <person name="Sorokin D.Y."/>
            <person name="Khijniak T.V."/>
            <person name="Zakharycheva A.P."/>
            <person name="Boueva O.V."/>
            <person name="Ariskina E.V."/>
            <person name="Hahnke R.L."/>
            <person name="Bunk B."/>
            <person name="Sproer C."/>
            <person name="Schumann P."/>
            <person name="Evtushenko L.I."/>
            <person name="Kublanov I.V."/>
        </authorList>
    </citation>
    <scope>NUCLEOTIDE SEQUENCE</scope>
    <source>
        <strain evidence="10">DSM 106290</strain>
    </source>
</reference>
<dbReference type="PROSITE" id="PS01326">
    <property type="entry name" value="DAP_EPIMERASE"/>
    <property type="match status" value="1"/>
</dbReference>
<feature type="binding site" evidence="8">
    <location>
        <begin position="211"/>
        <end position="212"/>
    </location>
    <ligand>
        <name>substrate</name>
    </ligand>
</feature>
<evidence type="ECO:0000256" key="3">
    <source>
        <dbReference type="ARBA" id="ARBA00013080"/>
    </source>
</evidence>
<evidence type="ECO:0000256" key="9">
    <source>
        <dbReference type="PROSITE-ProRule" id="PRU10125"/>
    </source>
</evidence>
<dbReference type="KEGG" id="nav:JQS30_05485"/>
<evidence type="ECO:0000313" key="11">
    <source>
        <dbReference type="Proteomes" id="UP000662939"/>
    </source>
</evidence>
<feature type="binding site" evidence="8">
    <location>
        <position position="80"/>
    </location>
    <ligand>
        <name>substrate</name>
    </ligand>
</feature>
<dbReference type="InterPro" id="IPR001653">
    <property type="entry name" value="DAP_epimerase_DapF"/>
</dbReference>
<feature type="binding site" evidence="8">
    <location>
        <position position="160"/>
    </location>
    <ligand>
        <name>substrate</name>
    </ligand>
</feature>
<feature type="binding site" evidence="8">
    <location>
        <position position="194"/>
    </location>
    <ligand>
        <name>substrate</name>
    </ligand>
</feature>
<feature type="binding site" evidence="8">
    <location>
        <begin position="221"/>
        <end position="222"/>
    </location>
    <ligand>
        <name>substrate</name>
    </ligand>
</feature>
<dbReference type="Pfam" id="PF01678">
    <property type="entry name" value="DAP_epimerase"/>
    <property type="match status" value="2"/>
</dbReference>
<keyword evidence="8" id="KW-0963">Cytoplasm</keyword>
<feature type="active site" evidence="9">
    <location>
        <position position="89"/>
    </location>
</feature>
<name>A0A895XS74_9ACTN</name>
<evidence type="ECO:0000256" key="8">
    <source>
        <dbReference type="HAMAP-Rule" id="MF_00197"/>
    </source>
</evidence>
<comment type="function">
    <text evidence="8">Catalyzes the stereoinversion of LL-2,6-diaminopimelate (L,L-DAP) to meso-diaminopimelate (meso-DAP), a precursor of L-lysine and an essential component of the bacterial peptidoglycan.</text>
</comment>
<organism evidence="10 11">
    <name type="scientific">Natronoglycomyces albus</name>
    <dbReference type="NCBI Taxonomy" id="2811108"/>
    <lineage>
        <taxon>Bacteria</taxon>
        <taxon>Bacillati</taxon>
        <taxon>Actinomycetota</taxon>
        <taxon>Actinomycetes</taxon>
        <taxon>Glycomycetales</taxon>
        <taxon>Glycomycetaceae</taxon>
        <taxon>Natronoglycomyces</taxon>
    </lineage>
</organism>
<feature type="site" description="Could be important to modulate the pK values of the two catalytic cysteine residues" evidence="8">
    <location>
        <position position="162"/>
    </location>
</feature>
<comment type="similarity">
    <text evidence="2 8">Belongs to the diaminopimelate epimerase family.</text>
</comment>
<dbReference type="EC" id="5.1.1.7" evidence="3 8"/>
<dbReference type="GO" id="GO:0009089">
    <property type="term" value="P:lysine biosynthetic process via diaminopimelate"/>
    <property type="evidence" value="ECO:0007669"/>
    <property type="project" value="UniProtKB-UniRule"/>
</dbReference>
<comment type="subunit">
    <text evidence="8">Homodimer.</text>
</comment>
<keyword evidence="6 8" id="KW-0413">Isomerase</keyword>
<evidence type="ECO:0000256" key="6">
    <source>
        <dbReference type="ARBA" id="ARBA00023235"/>
    </source>
</evidence>
<dbReference type="SUPFAM" id="SSF54506">
    <property type="entry name" value="Diaminopimelate epimerase-like"/>
    <property type="match status" value="2"/>
</dbReference>
<feature type="active site" description="Proton acceptor" evidence="8">
    <location>
        <position position="220"/>
    </location>
</feature>
<feature type="active site" description="Proton donor" evidence="8">
    <location>
        <position position="89"/>
    </location>
</feature>
<dbReference type="GO" id="GO:0008837">
    <property type="term" value="F:diaminopimelate epimerase activity"/>
    <property type="evidence" value="ECO:0007669"/>
    <property type="project" value="UniProtKB-UniRule"/>
</dbReference>
<evidence type="ECO:0000256" key="4">
    <source>
        <dbReference type="ARBA" id="ARBA00022605"/>
    </source>
</evidence>
<evidence type="ECO:0000256" key="7">
    <source>
        <dbReference type="ARBA" id="ARBA00051712"/>
    </source>
</evidence>
<dbReference type="AlphaFoldDB" id="A0A895XS74"/>
<gene>
    <name evidence="8" type="primary">dapF</name>
    <name evidence="10" type="ORF">JQS30_05485</name>
</gene>
<evidence type="ECO:0000256" key="2">
    <source>
        <dbReference type="ARBA" id="ARBA00010219"/>
    </source>
</evidence>
<comment type="subcellular location">
    <subcellularLocation>
        <location evidence="8">Cytoplasm</location>
    </subcellularLocation>
</comment>
<accession>A0A895XS74</accession>
<sequence length="283" mass="29606">MTTIEFAKGHGTGNDFVIVPDHDNSRPLTPDEVSFLCNRRTGIGGDGLLRVIPTAAYLEDSDTAPAADLTGAKWFMDYYNADGSVSEMCGNGVRVFARYLLEQGMASGDHIKVATRAGIKEVRIDGDNLVVDMGPAEFGPTSQASLEGYAWPGQAVSMGNPHLVCHLGSQAEVDDLNLHTAPIVDKRIFPHGANVEFIAGEAPHIHMRVFERGVGETASCGTGTCAAAAVALRHSAGPIEPGTVATGSCRVDVPGGTLHITVTAETILMSGPALIVASGTVRL</sequence>
<dbReference type="PANTHER" id="PTHR31689">
    <property type="entry name" value="DIAMINOPIMELATE EPIMERASE, CHLOROPLASTIC"/>
    <property type="match status" value="1"/>
</dbReference>
<evidence type="ECO:0000256" key="5">
    <source>
        <dbReference type="ARBA" id="ARBA00023154"/>
    </source>
</evidence>
<dbReference type="EMBL" id="CP070496">
    <property type="protein sequence ID" value="QSB06363.1"/>
    <property type="molecule type" value="Genomic_DNA"/>
</dbReference>
<dbReference type="NCBIfam" id="TIGR00652">
    <property type="entry name" value="DapF"/>
    <property type="match status" value="1"/>
</dbReference>
<comment type="pathway">
    <text evidence="1 8">Amino-acid biosynthesis; L-lysine biosynthesis via DAP pathway; DL-2,6-diaminopimelate from LL-2,6-diaminopimelate: step 1/1.</text>
</comment>
<feature type="binding site" evidence="8">
    <location>
        <position position="14"/>
    </location>
    <ligand>
        <name>substrate</name>
    </ligand>
</feature>
<proteinExistence type="inferred from homology"/>
<evidence type="ECO:0000256" key="1">
    <source>
        <dbReference type="ARBA" id="ARBA00005196"/>
    </source>
</evidence>
<keyword evidence="5 8" id="KW-0457">Lysine biosynthesis</keyword>
<dbReference type="Proteomes" id="UP000662939">
    <property type="component" value="Chromosome"/>
</dbReference>
<dbReference type="UniPathway" id="UPA00034">
    <property type="reaction ID" value="UER00025"/>
</dbReference>
<dbReference type="PANTHER" id="PTHR31689:SF0">
    <property type="entry name" value="DIAMINOPIMELATE EPIMERASE"/>
    <property type="match status" value="1"/>
</dbReference>
<dbReference type="GO" id="GO:0005829">
    <property type="term" value="C:cytosol"/>
    <property type="evidence" value="ECO:0007669"/>
    <property type="project" value="TreeGrafter"/>
</dbReference>
<dbReference type="InterPro" id="IPR018510">
    <property type="entry name" value="DAP_epimerase_AS"/>
</dbReference>
<keyword evidence="4 8" id="KW-0028">Amino-acid biosynthesis</keyword>
<comment type="caution">
    <text evidence="8">Lacks conserved residue(s) required for the propagation of feature annotation.</text>
</comment>
<evidence type="ECO:0000313" key="10">
    <source>
        <dbReference type="EMBL" id="QSB06363.1"/>
    </source>
</evidence>
<keyword evidence="11" id="KW-1185">Reference proteome</keyword>
<protein>
    <recommendedName>
        <fullName evidence="3 8">Diaminopimelate epimerase</fullName>
        <shortName evidence="8">DAP epimerase</shortName>
        <ecNumber evidence="3 8">5.1.1.7</ecNumber>
    </recommendedName>
    <alternativeName>
        <fullName evidence="8">PLP-independent amino acid racemase</fullName>
    </alternativeName>
</protein>
<feature type="binding site" evidence="8">
    <location>
        <begin position="90"/>
        <end position="91"/>
    </location>
    <ligand>
        <name>substrate</name>
    </ligand>
</feature>
<dbReference type="HAMAP" id="MF_00197">
    <property type="entry name" value="DAP_epimerase"/>
    <property type="match status" value="1"/>
</dbReference>
<feature type="site" description="Could be important to modulate the pK values of the two catalytic cysteine residues" evidence="8">
    <location>
        <position position="211"/>
    </location>
</feature>
<dbReference type="Gene3D" id="3.10.310.10">
    <property type="entry name" value="Diaminopimelate Epimerase, Chain A, domain 1"/>
    <property type="match status" value="2"/>
</dbReference>